<dbReference type="GO" id="GO:0045780">
    <property type="term" value="P:positive regulation of bone resorption"/>
    <property type="evidence" value="ECO:0007669"/>
    <property type="project" value="TreeGrafter"/>
</dbReference>
<evidence type="ECO:0000256" key="2">
    <source>
        <dbReference type="SAM" id="MobiDB-lite"/>
    </source>
</evidence>
<dbReference type="GO" id="GO:0070555">
    <property type="term" value="P:response to interleukin-1"/>
    <property type="evidence" value="ECO:0007669"/>
    <property type="project" value="TreeGrafter"/>
</dbReference>
<accession>A0A6B9D8V3</accession>
<feature type="compositionally biased region" description="Basic and acidic residues" evidence="2">
    <location>
        <begin position="265"/>
        <end position="276"/>
    </location>
</feature>
<dbReference type="GO" id="GO:0019955">
    <property type="term" value="F:cytokine binding"/>
    <property type="evidence" value="ECO:0007669"/>
    <property type="project" value="TreeGrafter"/>
</dbReference>
<feature type="transmembrane region" description="Helical" evidence="3">
    <location>
        <begin position="208"/>
        <end position="232"/>
    </location>
</feature>
<organism evidence="6">
    <name type="scientific">Protopterus dolloi</name>
    <name type="common">Slender lungfish</name>
    <dbReference type="NCBI Taxonomy" id="27779"/>
    <lineage>
        <taxon>Eukaryota</taxon>
        <taxon>Metazoa</taxon>
        <taxon>Chordata</taxon>
        <taxon>Craniata</taxon>
        <taxon>Vertebrata</taxon>
        <taxon>Euteleostomi</taxon>
        <taxon>Dipnomorpha</taxon>
        <taxon>Ceratodontiformes</taxon>
        <taxon>Lepidosirenoidei</taxon>
        <taxon>Protopteridae</taxon>
        <taxon>Protopterus</taxon>
    </lineage>
</organism>
<dbReference type="PROSITE" id="PS50050">
    <property type="entry name" value="TNFR_NGFR_2"/>
    <property type="match status" value="1"/>
</dbReference>
<evidence type="ECO:0000313" key="6">
    <source>
        <dbReference type="EMBL" id="QGX42148.1"/>
    </source>
</evidence>
<feature type="region of interest" description="Disordered" evidence="2">
    <location>
        <begin position="537"/>
        <end position="571"/>
    </location>
</feature>
<feature type="compositionally biased region" description="Polar residues" evidence="2">
    <location>
        <begin position="537"/>
        <end position="546"/>
    </location>
</feature>
<reference evidence="6" key="1">
    <citation type="submission" date="2019-05" db="EMBL/GenBank/DDBJ databases">
        <authorList>
            <person name="Heimroth R.D."/>
        </authorList>
    </citation>
    <scope>NUCLEOTIDE SEQUENCE</scope>
</reference>
<dbReference type="PANTHER" id="PTHR47134">
    <property type="entry name" value="TUMOR NECROSIS FACTOR RECEPTOR SUPERFAMILY MEMBER 11A"/>
    <property type="match status" value="1"/>
</dbReference>
<name>A0A6B9D8V3_PRODO</name>
<evidence type="ECO:0000256" key="1">
    <source>
        <dbReference type="PROSITE-ProRule" id="PRU00206"/>
    </source>
</evidence>
<evidence type="ECO:0000256" key="3">
    <source>
        <dbReference type="SAM" id="Phobius"/>
    </source>
</evidence>
<feature type="repeat" description="TNFR-Cys" evidence="1">
    <location>
        <begin position="37"/>
        <end position="72"/>
    </location>
</feature>
<dbReference type="InterPro" id="IPR053075">
    <property type="entry name" value="TNFRSF11A"/>
</dbReference>
<dbReference type="SUPFAM" id="SSF57586">
    <property type="entry name" value="TNF receptor-like"/>
    <property type="match status" value="2"/>
</dbReference>
<feature type="region of interest" description="Disordered" evidence="2">
    <location>
        <begin position="254"/>
        <end position="276"/>
    </location>
</feature>
<keyword evidence="1" id="KW-1015">Disulfide bond</keyword>
<feature type="signal peptide" evidence="4">
    <location>
        <begin position="1"/>
        <end position="29"/>
    </location>
</feature>
<feature type="compositionally biased region" description="Polar residues" evidence="2">
    <location>
        <begin position="562"/>
        <end position="571"/>
    </location>
</feature>
<feature type="disulfide bond" evidence="1">
    <location>
        <begin position="54"/>
        <end position="72"/>
    </location>
</feature>
<dbReference type="SMART" id="SM00208">
    <property type="entry name" value="TNFR"/>
    <property type="match status" value="4"/>
</dbReference>
<dbReference type="InterPro" id="IPR001368">
    <property type="entry name" value="TNFR/NGFR_Cys_rich_reg"/>
</dbReference>
<dbReference type="GO" id="GO:0009897">
    <property type="term" value="C:external side of plasma membrane"/>
    <property type="evidence" value="ECO:0007669"/>
    <property type="project" value="TreeGrafter"/>
</dbReference>
<keyword evidence="3" id="KW-0472">Membrane</keyword>
<feature type="disulfide bond" evidence="1">
    <location>
        <begin position="51"/>
        <end position="64"/>
    </location>
</feature>
<sequence length="637" mass="70247">MLGMCVFSMNWTYQSWAVLWLLMLNVVQSLPLDDGTKCDAKYNYEHEGRCCSKCEPGYYMSAKCTKSSESVCSPCETDEYMEHWNTEDRCEKQMFCDPGKGFINDHPDTVKAKVTCICKPGFHCSATCEFCQQDTECPPGSGIKNDADKHGGKKCERCPSGYFSNVSSSWEACIPWTNCTAIRKIEQISGTETSDTICVDYPDQENKVWIALSVAIFSAVIIGAFTLLVICYKKNGKSLSASLQHCLSEARFGTEGNQDPCNDTECPHDQKNNEKQDLLSTKEEKKLHNSTGCMGYLCEDVTSSSCCSSENETSMGEDRALLTQRGPTEDEYVEQNVPPYRSASLQAEESDIFGQNAPLLQDFQDFRDGDYNLETTTDDNYLPNSSLPVTRKNVASSPTTSDQLCCPSASFESSKQPHKSLKDPCNFVSGNGDTSPENLCSVLCSHCKDCKNIAHDPSRSGAGSEHPFDSIPGVCCCSSMNTLGTDRSPKHCSCDQETTAGNVNGTNNTTFVSSGQVMNFKGDVIVVYVSHDLQDSENINGSSMKNPGSPVQEENRNHGKSFAQNPEETQDSLYSDIKLPYTKPEQKSIGIDGFAVETEFAAYDMHQTYNGRCSQITATVPIQEEGYPERVSKEYSS</sequence>
<comment type="caution">
    <text evidence="1">Lacks conserved residue(s) required for the propagation of feature annotation.</text>
</comment>
<keyword evidence="3" id="KW-1133">Transmembrane helix</keyword>
<keyword evidence="4" id="KW-0732">Signal</keyword>
<dbReference type="GO" id="GO:0072674">
    <property type="term" value="P:multinuclear osteoclast differentiation"/>
    <property type="evidence" value="ECO:0007669"/>
    <property type="project" value="TreeGrafter"/>
</dbReference>
<dbReference type="AlphaFoldDB" id="A0A6B9D8V3"/>
<keyword evidence="3" id="KW-0812">Transmembrane</keyword>
<proteinExistence type="evidence at transcript level"/>
<evidence type="ECO:0000256" key="4">
    <source>
        <dbReference type="SAM" id="SignalP"/>
    </source>
</evidence>
<dbReference type="EMBL" id="MK965531">
    <property type="protein sequence ID" value="QGX42148.1"/>
    <property type="molecule type" value="mRNA"/>
</dbReference>
<dbReference type="GO" id="GO:0001503">
    <property type="term" value="P:ossification"/>
    <property type="evidence" value="ECO:0007669"/>
    <property type="project" value="TreeGrafter"/>
</dbReference>
<feature type="chain" id="PRO_5025430985" evidence="4">
    <location>
        <begin position="30"/>
        <end position="637"/>
    </location>
</feature>
<evidence type="ECO:0000259" key="5">
    <source>
        <dbReference type="PROSITE" id="PS50050"/>
    </source>
</evidence>
<dbReference type="Gene3D" id="2.10.50.10">
    <property type="entry name" value="Tumor Necrosis Factor Receptor, subunit A, domain 2"/>
    <property type="match status" value="2"/>
</dbReference>
<protein>
    <submittedName>
        <fullName evidence="6">TNFRSF11A</fullName>
    </submittedName>
</protein>
<dbReference type="PANTHER" id="PTHR47134:SF1">
    <property type="entry name" value="TUMOR NECROSIS FACTOR RECEPTOR SUPERFAMILY MEMBER 11A"/>
    <property type="match status" value="1"/>
</dbReference>
<feature type="domain" description="TNFR-Cys" evidence="5">
    <location>
        <begin position="37"/>
        <end position="72"/>
    </location>
</feature>
<dbReference type="GO" id="GO:0005031">
    <property type="term" value="F:tumor necrosis factor receptor activity"/>
    <property type="evidence" value="ECO:0007669"/>
    <property type="project" value="TreeGrafter"/>
</dbReference>
<dbReference type="PROSITE" id="PS00652">
    <property type="entry name" value="TNFR_NGFR_1"/>
    <property type="match status" value="1"/>
</dbReference>